<gene>
    <name evidence="2" type="ORF">SJAV_07150</name>
</gene>
<dbReference type="PRINTS" id="PR00033">
    <property type="entry name" value="HTHASNC"/>
</dbReference>
<evidence type="ECO:0000256" key="1">
    <source>
        <dbReference type="SAM" id="Phobius"/>
    </source>
</evidence>
<sequence length="240" mass="27141">MLTLTVHSSVFTTVYYNGTITIHVINQTSLYLPLQNISKIYSTTPFKLFNNTIFLSSSNATLIYSSDIKNEIKINEPYNIAINIIITSTSQITYLSTSPDFVNFQNNLLNLTFYTSNLTLIYTNYSQSSNSFSPNSNIFILLLISFSLSLLSTGVLTYLLLKNIRKGKIEEPILISGLDERDRLVLDAISKGADSIAKISRMTGLSRATVYRRVKKLVSLGYVKKIREGNKIRYEENKKE</sequence>
<keyword evidence="1" id="KW-0812">Transmembrane</keyword>
<name>A0AAT9GQ58_9CREN</name>
<evidence type="ECO:0000313" key="2">
    <source>
        <dbReference type="EMBL" id="BFH72771.1"/>
    </source>
</evidence>
<dbReference type="Pfam" id="PF13412">
    <property type="entry name" value="HTH_24"/>
    <property type="match status" value="1"/>
</dbReference>
<organism evidence="2">
    <name type="scientific">Sulfurisphaera javensis</name>
    <dbReference type="NCBI Taxonomy" id="2049879"/>
    <lineage>
        <taxon>Archaea</taxon>
        <taxon>Thermoproteota</taxon>
        <taxon>Thermoprotei</taxon>
        <taxon>Sulfolobales</taxon>
        <taxon>Sulfolobaceae</taxon>
        <taxon>Sulfurisphaera</taxon>
    </lineage>
</organism>
<protein>
    <submittedName>
        <fullName evidence="2">Winged helix-turn-helix transcriptional regulator</fullName>
    </submittedName>
</protein>
<dbReference type="InterPro" id="IPR000485">
    <property type="entry name" value="AsnC-type_HTH_dom"/>
</dbReference>
<dbReference type="GO" id="GO:0006355">
    <property type="term" value="P:regulation of DNA-templated transcription"/>
    <property type="evidence" value="ECO:0007669"/>
    <property type="project" value="InterPro"/>
</dbReference>
<keyword evidence="1" id="KW-1133">Transmembrane helix</keyword>
<dbReference type="AlphaFoldDB" id="A0AAT9GQ58"/>
<dbReference type="InterPro" id="IPR011991">
    <property type="entry name" value="ArsR-like_HTH"/>
</dbReference>
<dbReference type="InterPro" id="IPR036388">
    <property type="entry name" value="WH-like_DNA-bd_sf"/>
</dbReference>
<dbReference type="SUPFAM" id="SSF46785">
    <property type="entry name" value="Winged helix' DNA-binding domain"/>
    <property type="match status" value="1"/>
</dbReference>
<feature type="transmembrane region" description="Helical" evidence="1">
    <location>
        <begin position="138"/>
        <end position="161"/>
    </location>
</feature>
<dbReference type="CDD" id="cd00090">
    <property type="entry name" value="HTH_ARSR"/>
    <property type="match status" value="1"/>
</dbReference>
<proteinExistence type="predicted"/>
<dbReference type="Gene3D" id="1.10.10.10">
    <property type="entry name" value="Winged helix-like DNA-binding domain superfamily/Winged helix DNA-binding domain"/>
    <property type="match status" value="1"/>
</dbReference>
<dbReference type="InterPro" id="IPR036390">
    <property type="entry name" value="WH_DNA-bd_sf"/>
</dbReference>
<dbReference type="EMBL" id="AP031322">
    <property type="protein sequence ID" value="BFH72771.1"/>
    <property type="molecule type" value="Genomic_DNA"/>
</dbReference>
<keyword evidence="1" id="KW-0472">Membrane</keyword>
<reference evidence="2" key="1">
    <citation type="submission" date="2024-03" db="EMBL/GenBank/DDBJ databases">
        <title>Complete genome sequence of Sulfurisphaera javensis strain KD-1.</title>
        <authorList>
            <person name="Sakai H."/>
            <person name="Nur N."/>
            <person name="Suwanto A."/>
            <person name="Kurosawa N."/>
        </authorList>
    </citation>
    <scope>NUCLEOTIDE SEQUENCE</scope>
    <source>
        <strain evidence="2">KD-1</strain>
    </source>
</reference>
<accession>A0AAT9GQ58</accession>
<dbReference type="GO" id="GO:0043565">
    <property type="term" value="F:sequence-specific DNA binding"/>
    <property type="evidence" value="ECO:0007669"/>
    <property type="project" value="InterPro"/>
</dbReference>
<dbReference type="KEGG" id="sjv:SJAV_07150"/>